<dbReference type="Proteomes" id="UP000777482">
    <property type="component" value="Unassembled WGS sequence"/>
</dbReference>
<evidence type="ECO:0000313" key="2">
    <source>
        <dbReference type="Proteomes" id="UP000777482"/>
    </source>
</evidence>
<dbReference type="AlphaFoldDB" id="A0A9P6VZR4"/>
<keyword evidence="2" id="KW-1185">Reference proteome</keyword>
<comment type="caution">
    <text evidence="1">The sequence shown here is derived from an EMBL/GenBank/DDBJ whole genome shotgun (WGS) entry which is preliminary data.</text>
</comment>
<evidence type="ECO:0000313" key="1">
    <source>
        <dbReference type="EMBL" id="KAG0659678.1"/>
    </source>
</evidence>
<gene>
    <name evidence="1" type="ORF">C6P46_005037</name>
</gene>
<sequence>MQGRASPIRLCYAAAIRFRHASEARDEARAVLVGSPDSYSDFLGPSASPGAHQSSPSTPMASIFLGPGLGGRPAAAADFSLHLTSPSRHRISASITA</sequence>
<reference evidence="1 2" key="1">
    <citation type="submission" date="2020-11" db="EMBL/GenBank/DDBJ databases">
        <title>Kefir isolates.</title>
        <authorList>
            <person name="Marcisauskas S."/>
            <person name="Kim Y."/>
            <person name="Blasche S."/>
        </authorList>
    </citation>
    <scope>NUCLEOTIDE SEQUENCE [LARGE SCALE GENOMIC DNA]</scope>
    <source>
        <strain evidence="1 2">KR</strain>
    </source>
</reference>
<protein>
    <submittedName>
        <fullName evidence="1">Uncharacterized protein</fullName>
    </submittedName>
</protein>
<accession>A0A9P6VZR4</accession>
<organism evidence="1 2">
    <name type="scientific">Rhodotorula mucilaginosa</name>
    <name type="common">Yeast</name>
    <name type="synonym">Rhodotorula rubra</name>
    <dbReference type="NCBI Taxonomy" id="5537"/>
    <lineage>
        <taxon>Eukaryota</taxon>
        <taxon>Fungi</taxon>
        <taxon>Dikarya</taxon>
        <taxon>Basidiomycota</taxon>
        <taxon>Pucciniomycotina</taxon>
        <taxon>Microbotryomycetes</taxon>
        <taxon>Sporidiobolales</taxon>
        <taxon>Sporidiobolaceae</taxon>
        <taxon>Rhodotorula</taxon>
    </lineage>
</organism>
<proteinExistence type="predicted"/>
<name>A0A9P6VZR4_RHOMI</name>
<dbReference type="EMBL" id="PUHQ01000051">
    <property type="protein sequence ID" value="KAG0659678.1"/>
    <property type="molecule type" value="Genomic_DNA"/>
</dbReference>